<dbReference type="AlphaFoldDB" id="A0A317VRU4"/>
<dbReference type="Proteomes" id="UP000246702">
    <property type="component" value="Unassembled WGS sequence"/>
</dbReference>
<accession>A0A317VRU4</accession>
<protein>
    <submittedName>
        <fullName evidence="1">Uncharacterized protein</fullName>
    </submittedName>
</protein>
<comment type="caution">
    <text evidence="1">The sequence shown here is derived from an EMBL/GenBank/DDBJ whole genome shotgun (WGS) entry which is preliminary data.</text>
</comment>
<keyword evidence="2" id="KW-1185">Reference proteome</keyword>
<dbReference type="OrthoDB" id="5176563at2759"/>
<gene>
    <name evidence="1" type="ORF">BO94DRAFT_588869</name>
</gene>
<organism evidence="1 2">
    <name type="scientific">Aspergillus sclerotioniger CBS 115572</name>
    <dbReference type="NCBI Taxonomy" id="1450535"/>
    <lineage>
        <taxon>Eukaryota</taxon>
        <taxon>Fungi</taxon>
        <taxon>Dikarya</taxon>
        <taxon>Ascomycota</taxon>
        <taxon>Pezizomycotina</taxon>
        <taxon>Eurotiomycetes</taxon>
        <taxon>Eurotiomycetidae</taxon>
        <taxon>Eurotiales</taxon>
        <taxon>Aspergillaceae</taxon>
        <taxon>Aspergillus</taxon>
        <taxon>Aspergillus subgen. Circumdati</taxon>
    </lineage>
</organism>
<evidence type="ECO:0000313" key="2">
    <source>
        <dbReference type="Proteomes" id="UP000246702"/>
    </source>
</evidence>
<dbReference type="EMBL" id="MSFK01000028">
    <property type="protein sequence ID" value="PWY76011.1"/>
    <property type="molecule type" value="Genomic_DNA"/>
</dbReference>
<proteinExistence type="predicted"/>
<evidence type="ECO:0000313" key="1">
    <source>
        <dbReference type="EMBL" id="PWY76011.1"/>
    </source>
</evidence>
<dbReference type="GeneID" id="37118055"/>
<dbReference type="RefSeq" id="XP_025464008.1">
    <property type="nucleotide sequence ID" value="XM_025615912.1"/>
</dbReference>
<sequence>MLSLGSYMYLIVSSTAAIKTSVRQFLFTVAIRVNETFDILADNLAGGDYDSTQIAPASYSPMQGDTITFLLMGITCHYEYLNAEQIHLNAVNSNDTVIVFGQGAQHGIYTCTDCESYPGEFGDTVRTCFDYVTEWLGKSGRFL</sequence>
<name>A0A317VRU4_9EURO</name>
<reference evidence="1 2" key="1">
    <citation type="submission" date="2016-12" db="EMBL/GenBank/DDBJ databases">
        <title>The genomes of Aspergillus section Nigri reveals drivers in fungal speciation.</title>
        <authorList>
            <consortium name="DOE Joint Genome Institute"/>
            <person name="Vesth T.C."/>
            <person name="Nybo J."/>
            <person name="Theobald S."/>
            <person name="Brandl J."/>
            <person name="Frisvad J.C."/>
            <person name="Nielsen K.F."/>
            <person name="Lyhne E.K."/>
            <person name="Kogle M.E."/>
            <person name="Kuo A."/>
            <person name="Riley R."/>
            <person name="Clum A."/>
            <person name="Nolan M."/>
            <person name="Lipzen A."/>
            <person name="Salamov A."/>
            <person name="Henrissat B."/>
            <person name="Wiebenga A."/>
            <person name="De Vries R.P."/>
            <person name="Grigoriev I.V."/>
            <person name="Mortensen U.H."/>
            <person name="Andersen M.R."/>
            <person name="Baker S.E."/>
        </authorList>
    </citation>
    <scope>NUCLEOTIDE SEQUENCE [LARGE SCALE GENOMIC DNA]</scope>
    <source>
        <strain evidence="1 2">CBS 115572</strain>
    </source>
</reference>